<dbReference type="GO" id="GO:0006355">
    <property type="term" value="P:regulation of DNA-templated transcription"/>
    <property type="evidence" value="ECO:0007669"/>
    <property type="project" value="InterPro"/>
</dbReference>
<reference evidence="2" key="2">
    <citation type="submission" date="2020-08" db="EMBL/GenBank/DDBJ databases">
        <title>Plant Genome Project.</title>
        <authorList>
            <person name="Zhang R.-G."/>
        </authorList>
    </citation>
    <scope>NUCLEOTIDE SEQUENCE</scope>
    <source>
        <strain evidence="2">Huo1</strain>
        <tissue evidence="2">Leaf</tissue>
    </source>
</reference>
<gene>
    <name evidence="2" type="ORF">SASPL_115257</name>
</gene>
<evidence type="ECO:0000313" key="3">
    <source>
        <dbReference type="Proteomes" id="UP000298416"/>
    </source>
</evidence>
<organism evidence="2">
    <name type="scientific">Salvia splendens</name>
    <name type="common">Scarlet sage</name>
    <dbReference type="NCBI Taxonomy" id="180675"/>
    <lineage>
        <taxon>Eukaryota</taxon>
        <taxon>Viridiplantae</taxon>
        <taxon>Streptophyta</taxon>
        <taxon>Embryophyta</taxon>
        <taxon>Tracheophyta</taxon>
        <taxon>Spermatophyta</taxon>
        <taxon>Magnoliopsida</taxon>
        <taxon>eudicotyledons</taxon>
        <taxon>Gunneridae</taxon>
        <taxon>Pentapetalae</taxon>
        <taxon>asterids</taxon>
        <taxon>lamiids</taxon>
        <taxon>Lamiales</taxon>
        <taxon>Lamiaceae</taxon>
        <taxon>Nepetoideae</taxon>
        <taxon>Mentheae</taxon>
        <taxon>Salviinae</taxon>
        <taxon>Salvia</taxon>
        <taxon>Salvia subgen. Calosphace</taxon>
        <taxon>core Calosphace</taxon>
    </lineage>
</organism>
<evidence type="ECO:0000256" key="1">
    <source>
        <dbReference type="SAM" id="MobiDB-lite"/>
    </source>
</evidence>
<sequence length="197" mass="21665">MSWGQKILWEGVVEKQMYGENFPCEPWNVFSDIESSYHSKIEEKAAIKYTIYAFTTLLRPFSNSKRVSRRAGNGTWRGQAGPRRSKTPKPAASSANRGCSRISTLVRRTSGTGRCTSIASAMNMLKVSGRSNAADLVVCKITKTVKKVPYAQPGVVSTEQLIDDGLVASIKRAAEVDLRSGEGDDLKSQKCHGKEFI</sequence>
<comment type="caution">
    <text evidence="2">The sequence shown here is derived from an EMBL/GenBank/DDBJ whole genome shotgun (WGS) entry which is preliminary data.</text>
</comment>
<evidence type="ECO:0000313" key="2">
    <source>
        <dbReference type="EMBL" id="KAG6424837.1"/>
    </source>
</evidence>
<proteinExistence type="predicted"/>
<name>A0A8X8Y679_SALSN</name>
<dbReference type="GO" id="GO:0003677">
    <property type="term" value="F:DNA binding"/>
    <property type="evidence" value="ECO:0007669"/>
    <property type="project" value="InterPro"/>
</dbReference>
<feature type="region of interest" description="Disordered" evidence="1">
    <location>
        <begin position="65"/>
        <end position="98"/>
    </location>
</feature>
<dbReference type="EMBL" id="PNBA02000005">
    <property type="protein sequence ID" value="KAG6424837.1"/>
    <property type="molecule type" value="Genomic_DNA"/>
</dbReference>
<dbReference type="Proteomes" id="UP000298416">
    <property type="component" value="Unassembled WGS sequence"/>
</dbReference>
<protein>
    <submittedName>
        <fullName evidence="2">Uncharacterized protein</fullName>
    </submittedName>
</protein>
<dbReference type="Gene3D" id="2.170.150.80">
    <property type="entry name" value="NAC domain"/>
    <property type="match status" value="1"/>
</dbReference>
<dbReference type="AlphaFoldDB" id="A0A8X8Y679"/>
<keyword evidence="3" id="KW-1185">Reference proteome</keyword>
<reference evidence="2" key="1">
    <citation type="submission" date="2018-01" db="EMBL/GenBank/DDBJ databases">
        <authorList>
            <person name="Mao J.F."/>
        </authorList>
    </citation>
    <scope>NUCLEOTIDE SEQUENCE</scope>
    <source>
        <strain evidence="2">Huo1</strain>
        <tissue evidence="2">Leaf</tissue>
    </source>
</reference>
<dbReference type="InterPro" id="IPR036093">
    <property type="entry name" value="NAC_dom_sf"/>
</dbReference>
<accession>A0A8X8Y679</accession>